<gene>
    <name evidence="2" type="ORF">TCLT_LOCUS6358</name>
</gene>
<proteinExistence type="predicted"/>
<evidence type="ECO:0000256" key="1">
    <source>
        <dbReference type="SAM" id="MobiDB-lite"/>
    </source>
</evidence>
<feature type="region of interest" description="Disordered" evidence="1">
    <location>
        <begin position="244"/>
        <end position="266"/>
    </location>
</feature>
<accession>A0A0N5D0N6</accession>
<protein>
    <submittedName>
        <fullName evidence="4">HMG box domain-containing protein</fullName>
    </submittedName>
</protein>
<dbReference type="WBParaSite" id="TCLT_0000636901-mRNA-1">
    <property type="protein sequence ID" value="TCLT_0000636901-mRNA-1"/>
    <property type="gene ID" value="TCLT_0000636901"/>
</dbReference>
<feature type="region of interest" description="Disordered" evidence="1">
    <location>
        <begin position="205"/>
        <end position="226"/>
    </location>
</feature>
<dbReference type="OMA" id="SIIAWHE"/>
<keyword evidence="3" id="KW-1185">Reference proteome</keyword>
<dbReference type="AlphaFoldDB" id="A0A0N5D0N6"/>
<evidence type="ECO:0000313" key="2">
    <source>
        <dbReference type="EMBL" id="VDN03702.1"/>
    </source>
</evidence>
<organism evidence="4">
    <name type="scientific">Thelazia callipaeda</name>
    <name type="common">Oriental eyeworm</name>
    <name type="synonym">Parasitic nematode</name>
    <dbReference type="NCBI Taxonomy" id="103827"/>
    <lineage>
        <taxon>Eukaryota</taxon>
        <taxon>Metazoa</taxon>
        <taxon>Ecdysozoa</taxon>
        <taxon>Nematoda</taxon>
        <taxon>Chromadorea</taxon>
        <taxon>Rhabditida</taxon>
        <taxon>Spirurina</taxon>
        <taxon>Spiruromorpha</taxon>
        <taxon>Thelazioidea</taxon>
        <taxon>Thelaziidae</taxon>
        <taxon>Thelazia</taxon>
    </lineage>
</organism>
<reference evidence="4" key="1">
    <citation type="submission" date="2017-02" db="UniProtKB">
        <authorList>
            <consortium name="WormBaseParasite"/>
        </authorList>
    </citation>
    <scope>IDENTIFICATION</scope>
</reference>
<name>A0A0N5D0N6_THECL</name>
<dbReference type="OrthoDB" id="5782876at2759"/>
<sequence>MSLDKGAPTHPNHHYTAQDFATFKHCKADTTTDVGEECSDFYSIKNPTSVTLKQTSTPSPSYPSANSWPGFGGRYIHGAEEIQVPTVDSRRSPSTAKCDFTFRQKLRRRVYVFSSKMANDAVIGVRQKKFESIIAWHEANCRPSTSKGSFVSDSQAVPLPNKKRCNVQDMRMGSPMTSCGTPSVCSPSSSTLLPVPHNMELNGNPSGNPTEMTSAELLNPDDQTDIGDNPLRRMERMTQDSLFEPPSKLSRTSAENNYPARREQDRNAKLEKMRTLEQQIMYDKARTEWDRMMHEHEAIKMARGYMPPLMANCSQASIPSPFPCNFPSQNGMLMQGPCRRAVYPQPMHSSEQPTSISNMNTPMIVPLPQTSGPNMPMSQPLRPSLNPTACSMQYTHCNFMCCPYPQNTYPTAQNYPAVNGSGPPCFHPNFVSNGGNIPSQSKEYSMYQQGARTMCPPEKLDCDMWNRQMPMIPADFETSFSDQKMQYHNNAIMNDKLLGAVASTNAMFA</sequence>
<dbReference type="STRING" id="103827.A0A0N5D0N6"/>
<dbReference type="Proteomes" id="UP000276776">
    <property type="component" value="Unassembled WGS sequence"/>
</dbReference>
<evidence type="ECO:0000313" key="3">
    <source>
        <dbReference type="Proteomes" id="UP000276776"/>
    </source>
</evidence>
<reference evidence="2 3" key="2">
    <citation type="submission" date="2018-11" db="EMBL/GenBank/DDBJ databases">
        <authorList>
            <consortium name="Pathogen Informatics"/>
        </authorList>
    </citation>
    <scope>NUCLEOTIDE SEQUENCE [LARGE SCALE GENOMIC DNA]</scope>
</reference>
<dbReference type="EMBL" id="UYYF01004409">
    <property type="protein sequence ID" value="VDN03702.1"/>
    <property type="molecule type" value="Genomic_DNA"/>
</dbReference>
<evidence type="ECO:0000313" key="4">
    <source>
        <dbReference type="WBParaSite" id="TCLT_0000636901-mRNA-1"/>
    </source>
</evidence>